<protein>
    <recommendedName>
        <fullName evidence="9">Lipoyl synthase, mitochondrial</fullName>
        <ecNumber evidence="9">2.8.1.8</ecNumber>
    </recommendedName>
    <alternativeName>
        <fullName evidence="9">Lipoate synthase</fullName>
        <shortName evidence="9">LS</shortName>
        <shortName evidence="9">Lip-syn</shortName>
    </alternativeName>
    <alternativeName>
        <fullName evidence="9">Lipoic acid synthase</fullName>
    </alternativeName>
</protein>
<comment type="similarity">
    <text evidence="9">Belongs to the radical SAM superfamily. Lipoyl synthase family.</text>
</comment>
<dbReference type="NCBIfam" id="NF004019">
    <property type="entry name" value="PRK05481.1"/>
    <property type="match status" value="1"/>
</dbReference>
<dbReference type="SFLD" id="SFLDS00029">
    <property type="entry name" value="Radical_SAM"/>
    <property type="match status" value="1"/>
</dbReference>
<organism evidence="12 13">
    <name type="scientific">Malassezia furfur</name>
    <name type="common">Pityriasis versicolor infection agent</name>
    <name type="synonym">Pityrosporum furfur</name>
    <dbReference type="NCBI Taxonomy" id="55194"/>
    <lineage>
        <taxon>Eukaryota</taxon>
        <taxon>Fungi</taxon>
        <taxon>Dikarya</taxon>
        <taxon>Basidiomycota</taxon>
        <taxon>Ustilaginomycotina</taxon>
        <taxon>Malasseziomycetes</taxon>
        <taxon>Malasseziales</taxon>
        <taxon>Malasseziaceae</taxon>
        <taxon>Malassezia</taxon>
    </lineage>
</organism>
<dbReference type="SFLD" id="SFLDG01058">
    <property type="entry name" value="lipoyl_synthase_like"/>
    <property type="match status" value="1"/>
</dbReference>
<dbReference type="NCBIfam" id="NF009544">
    <property type="entry name" value="PRK12928.1"/>
    <property type="match status" value="1"/>
</dbReference>
<dbReference type="SUPFAM" id="SSF102114">
    <property type="entry name" value="Radical SAM enzymes"/>
    <property type="match status" value="1"/>
</dbReference>
<dbReference type="InterPro" id="IPR007197">
    <property type="entry name" value="rSAM"/>
</dbReference>
<evidence type="ECO:0000256" key="7">
    <source>
        <dbReference type="ARBA" id="ARBA00023014"/>
    </source>
</evidence>
<comment type="subcellular location">
    <subcellularLocation>
        <location evidence="1 9">Mitochondrion</location>
    </subcellularLocation>
</comment>
<feature type="binding site" evidence="9">
    <location>
        <position position="141"/>
    </location>
    <ligand>
        <name>[4Fe-4S] cluster</name>
        <dbReference type="ChEBI" id="CHEBI:49883"/>
        <label>2</label>
        <note>4Fe-4S-S-AdoMet</note>
    </ligand>
</feature>
<dbReference type="SFLD" id="SFLDF00271">
    <property type="entry name" value="lipoyl_synthase"/>
    <property type="match status" value="1"/>
</dbReference>
<dbReference type="PROSITE" id="PS51918">
    <property type="entry name" value="RADICAL_SAM"/>
    <property type="match status" value="1"/>
</dbReference>
<evidence type="ECO:0000256" key="2">
    <source>
        <dbReference type="ARBA" id="ARBA00022485"/>
    </source>
</evidence>
<evidence type="ECO:0000313" key="13">
    <source>
        <dbReference type="Proteomes" id="UP000818624"/>
    </source>
</evidence>
<dbReference type="PANTHER" id="PTHR10949:SF0">
    <property type="entry name" value="LIPOYL SYNTHASE, MITOCHONDRIAL"/>
    <property type="match status" value="1"/>
</dbReference>
<evidence type="ECO:0000256" key="5">
    <source>
        <dbReference type="ARBA" id="ARBA00022723"/>
    </source>
</evidence>
<keyword evidence="6 9" id="KW-0408">Iron</keyword>
<gene>
    <name evidence="12" type="ORF">GLX27_002885</name>
</gene>
<comment type="pathway">
    <text evidence="9">Protein modification; protein lipoylation via endogenous pathway; protein N(6)-(lipoyl)lysine from octanoyl-[acyl-carrier-protein]: step 2/2.</text>
</comment>
<dbReference type="Pfam" id="PF04055">
    <property type="entry name" value="Radical_SAM"/>
    <property type="match status" value="1"/>
</dbReference>
<name>A0ABY8ERL0_MALFU</name>
<feature type="binding site" evidence="9">
    <location>
        <position position="148"/>
    </location>
    <ligand>
        <name>[4Fe-4S] cluster</name>
        <dbReference type="ChEBI" id="CHEBI:49883"/>
        <label>2</label>
        <note>4Fe-4S-S-AdoMet</note>
    </ligand>
</feature>
<keyword evidence="3 9" id="KW-0808">Transferase</keyword>
<feature type="binding site" evidence="9">
    <location>
        <position position="109"/>
    </location>
    <ligand>
        <name>[4Fe-4S] cluster</name>
        <dbReference type="ChEBI" id="CHEBI:49883"/>
        <label>1</label>
    </ligand>
</feature>
<accession>A0ABY8ERL0</accession>
<dbReference type="Pfam" id="PF16881">
    <property type="entry name" value="LIAS_N"/>
    <property type="match status" value="1"/>
</dbReference>
<reference evidence="12 13" key="1">
    <citation type="journal article" date="2020" name="Elife">
        <title>Loss of centromere function drives karyotype evolution in closely related Malassezia species.</title>
        <authorList>
            <person name="Sankaranarayanan S.R."/>
            <person name="Ianiri G."/>
            <person name="Coelho M.A."/>
            <person name="Reza M.H."/>
            <person name="Thimmappa B.C."/>
            <person name="Ganguly P."/>
            <person name="Vadnala R.N."/>
            <person name="Sun S."/>
            <person name="Siddharthan R."/>
            <person name="Tellgren-Roth C."/>
            <person name="Dawson T.L."/>
            <person name="Heitman J."/>
            <person name="Sanyal K."/>
        </authorList>
    </citation>
    <scope>NUCLEOTIDE SEQUENCE [LARGE SCALE GENOMIC DNA]</scope>
    <source>
        <strain evidence="12">CBS14141</strain>
    </source>
</reference>
<dbReference type="NCBIfam" id="TIGR00510">
    <property type="entry name" value="lipA"/>
    <property type="match status" value="1"/>
</dbReference>
<dbReference type="GO" id="GO:0016992">
    <property type="term" value="F:lipoate synthase activity"/>
    <property type="evidence" value="ECO:0007669"/>
    <property type="project" value="UniProtKB-EC"/>
</dbReference>
<dbReference type="CDD" id="cd01335">
    <property type="entry name" value="Radical_SAM"/>
    <property type="match status" value="1"/>
</dbReference>
<evidence type="ECO:0000256" key="6">
    <source>
        <dbReference type="ARBA" id="ARBA00023004"/>
    </source>
</evidence>
<evidence type="ECO:0000256" key="10">
    <source>
        <dbReference type="SAM" id="MobiDB-lite"/>
    </source>
</evidence>
<evidence type="ECO:0000256" key="4">
    <source>
        <dbReference type="ARBA" id="ARBA00022691"/>
    </source>
</evidence>
<evidence type="ECO:0000313" key="12">
    <source>
        <dbReference type="EMBL" id="WFD48217.1"/>
    </source>
</evidence>
<evidence type="ECO:0000259" key="11">
    <source>
        <dbReference type="PROSITE" id="PS51918"/>
    </source>
</evidence>
<sequence>MDRVASRVSLRAGGGWRALHTSRAWARPEQSAPRPAQPRSRLEALRTRLAEESGLTVDDFAHPQQAERIKVGRVNDMRLPSYMKTNIPKGANFGRIKRDLRGLGLATVCEEARCPNIGECWGGEGGKENATATIMLMGDTCTRACRFCAVKTSRTPAALDPHEPENTAEAISRWGLGYIVLTSVDRDDLPDGGSAHIAQTVSKIKQKAPHILVEALVPDFGGDVGAVAQVARSGLDVYAHNVETVERTTPFVRDRRAKYRQSLAMLRHAKETKPELVTKTSIMLGCGEADHEVEQTLRDLRDAEVDVVTFGQYMRPTKRHMKVSEYVTPEKFAEWQRRAEALGFLYVASGPLVRSSYKAGEFFIENVIKKRRAAGSAIEAHALDALKQQQL</sequence>
<dbReference type="Gene3D" id="3.20.20.70">
    <property type="entry name" value="Aldolase class I"/>
    <property type="match status" value="1"/>
</dbReference>
<evidence type="ECO:0000256" key="3">
    <source>
        <dbReference type="ARBA" id="ARBA00022679"/>
    </source>
</evidence>
<evidence type="ECO:0000256" key="8">
    <source>
        <dbReference type="ARBA" id="ARBA00047326"/>
    </source>
</evidence>
<feature type="region of interest" description="Disordered" evidence="10">
    <location>
        <begin position="21"/>
        <end position="40"/>
    </location>
</feature>
<evidence type="ECO:0000256" key="9">
    <source>
        <dbReference type="HAMAP-Rule" id="MF_03123"/>
    </source>
</evidence>
<dbReference type="InterPro" id="IPR013785">
    <property type="entry name" value="Aldolase_TIM"/>
</dbReference>
<comment type="catalytic activity">
    <reaction evidence="8 9">
        <text>[[Fe-S] cluster scaffold protein carrying a second [4Fe-4S](2+) cluster] + N(6)-octanoyl-L-lysyl-[protein] + 2 oxidized [2Fe-2S]-[ferredoxin] + 2 S-adenosyl-L-methionine + 4 H(+) = [[Fe-S] cluster scaffold protein] + N(6)-[(R)-dihydrolipoyl]-L-lysyl-[protein] + 4 Fe(3+) + 2 hydrogen sulfide + 2 5'-deoxyadenosine + 2 L-methionine + 2 reduced [2Fe-2S]-[ferredoxin]</text>
        <dbReference type="Rhea" id="RHEA:16585"/>
        <dbReference type="Rhea" id="RHEA-COMP:9928"/>
        <dbReference type="Rhea" id="RHEA-COMP:10000"/>
        <dbReference type="Rhea" id="RHEA-COMP:10001"/>
        <dbReference type="Rhea" id="RHEA-COMP:10475"/>
        <dbReference type="Rhea" id="RHEA-COMP:14568"/>
        <dbReference type="Rhea" id="RHEA-COMP:14569"/>
        <dbReference type="ChEBI" id="CHEBI:15378"/>
        <dbReference type="ChEBI" id="CHEBI:17319"/>
        <dbReference type="ChEBI" id="CHEBI:29034"/>
        <dbReference type="ChEBI" id="CHEBI:29919"/>
        <dbReference type="ChEBI" id="CHEBI:33722"/>
        <dbReference type="ChEBI" id="CHEBI:33737"/>
        <dbReference type="ChEBI" id="CHEBI:33738"/>
        <dbReference type="ChEBI" id="CHEBI:57844"/>
        <dbReference type="ChEBI" id="CHEBI:59789"/>
        <dbReference type="ChEBI" id="CHEBI:78809"/>
        <dbReference type="ChEBI" id="CHEBI:83100"/>
        <dbReference type="EC" id="2.8.1.8"/>
    </reaction>
</comment>
<feature type="binding site" evidence="9">
    <location>
        <position position="356"/>
    </location>
    <ligand>
        <name>[4Fe-4S] cluster</name>
        <dbReference type="ChEBI" id="CHEBI:49883"/>
        <label>1</label>
    </ligand>
</feature>
<dbReference type="HAMAP" id="MF_00206">
    <property type="entry name" value="Lipoyl_synth"/>
    <property type="match status" value="1"/>
</dbReference>
<keyword evidence="4 9" id="KW-0949">S-adenosyl-L-methionine</keyword>
<feature type="binding site" evidence="9">
    <location>
        <position position="114"/>
    </location>
    <ligand>
        <name>[4Fe-4S] cluster</name>
        <dbReference type="ChEBI" id="CHEBI:49883"/>
        <label>1</label>
    </ligand>
</feature>
<dbReference type="Proteomes" id="UP000818624">
    <property type="component" value="Chromosome 3"/>
</dbReference>
<keyword evidence="5 9" id="KW-0479">Metal-binding</keyword>
<comment type="function">
    <text evidence="9">Catalyzes the radical-mediated insertion of two sulfur atoms into the C-6 and C-8 positions of the octanoyl moiety bound to the lipoyl domains of lipoate-dependent enzymes, thereby converting the octanoylated domains into lipoylated derivatives.</text>
</comment>
<dbReference type="EC" id="2.8.1.8" evidence="9"/>
<proteinExistence type="inferred from homology"/>
<dbReference type="InterPro" id="IPR006638">
    <property type="entry name" value="Elp3/MiaA/NifB-like_rSAM"/>
</dbReference>
<dbReference type="InterPro" id="IPR031691">
    <property type="entry name" value="LIAS_N"/>
</dbReference>
<dbReference type="PANTHER" id="PTHR10949">
    <property type="entry name" value="LIPOYL SYNTHASE"/>
    <property type="match status" value="1"/>
</dbReference>
<keyword evidence="2 9" id="KW-0004">4Fe-4S</keyword>
<evidence type="ECO:0000256" key="1">
    <source>
        <dbReference type="ARBA" id="ARBA00004173"/>
    </source>
</evidence>
<feature type="domain" description="Radical SAM core" evidence="11">
    <location>
        <begin position="124"/>
        <end position="345"/>
    </location>
</feature>
<comment type="cofactor">
    <cofactor evidence="9">
        <name>[4Fe-4S] cluster</name>
        <dbReference type="ChEBI" id="CHEBI:49883"/>
    </cofactor>
    <text evidence="9">Binds 2 [4Fe-4S] clusters per subunit. One cluster is coordinated with 3 cysteines and an exchangeable S-adenosyl-L-methionine.</text>
</comment>
<dbReference type="SMART" id="SM00729">
    <property type="entry name" value="Elp3"/>
    <property type="match status" value="1"/>
</dbReference>
<feature type="binding site" evidence="9">
    <location>
        <position position="120"/>
    </location>
    <ligand>
        <name>[4Fe-4S] cluster</name>
        <dbReference type="ChEBI" id="CHEBI:49883"/>
        <label>1</label>
    </ligand>
</feature>
<dbReference type="InterPro" id="IPR058240">
    <property type="entry name" value="rSAM_sf"/>
</dbReference>
<keyword evidence="9" id="KW-0496">Mitochondrion</keyword>
<feature type="binding site" evidence="9">
    <location>
        <position position="145"/>
    </location>
    <ligand>
        <name>[4Fe-4S] cluster</name>
        <dbReference type="ChEBI" id="CHEBI:49883"/>
        <label>2</label>
        <note>4Fe-4S-S-AdoMet</note>
    </ligand>
</feature>
<dbReference type="EMBL" id="CP046236">
    <property type="protein sequence ID" value="WFD48217.1"/>
    <property type="molecule type" value="Genomic_DNA"/>
</dbReference>
<keyword evidence="7 9" id="KW-0411">Iron-sulfur</keyword>
<dbReference type="InterPro" id="IPR003698">
    <property type="entry name" value="Lipoyl_synth"/>
</dbReference>
<keyword evidence="13" id="KW-1185">Reference proteome</keyword>